<dbReference type="OrthoDB" id="7065728at2"/>
<sequence>MTGLVLVTHSGLGESMRRQAEVILGRMIQMTTVSVSYSADPDTALEELIGALAMSVDQDGAVVLTDLPGATPHNLATRAAARRDLPVVSGLNLPMLLKVINHIDKPASELAELACLGGHQGIIET</sequence>
<dbReference type="PROSITE" id="PS51096">
    <property type="entry name" value="PTS_EIIA_TYPE_4"/>
    <property type="match status" value="1"/>
</dbReference>
<dbReference type="RefSeq" id="WP_049726322.1">
    <property type="nucleotide sequence ID" value="NZ_CP012154.1"/>
</dbReference>
<dbReference type="InterPro" id="IPR036662">
    <property type="entry name" value="PTS_EIIA_man-typ_sf"/>
</dbReference>
<dbReference type="GO" id="GO:0009401">
    <property type="term" value="P:phosphoenolpyruvate-dependent sugar phosphotransferase system"/>
    <property type="evidence" value="ECO:0007669"/>
    <property type="project" value="InterPro"/>
</dbReference>
<dbReference type="GO" id="GO:0016020">
    <property type="term" value="C:membrane"/>
    <property type="evidence" value="ECO:0007669"/>
    <property type="project" value="InterPro"/>
</dbReference>
<dbReference type="PANTHER" id="PTHR33799:SF1">
    <property type="entry name" value="PTS SYSTEM MANNOSE-SPECIFIC EIIAB COMPONENT-RELATED"/>
    <property type="match status" value="1"/>
</dbReference>
<name>A0A0K0XYT9_9GAMM</name>
<dbReference type="SUPFAM" id="SSF53062">
    <property type="entry name" value="PTS system fructose IIA component-like"/>
    <property type="match status" value="1"/>
</dbReference>
<evidence type="ECO:0000313" key="1">
    <source>
        <dbReference type="EMBL" id="AKS42792.1"/>
    </source>
</evidence>
<protein>
    <submittedName>
        <fullName evidence="1">PTS system fructose subfamily IIA component</fullName>
    </submittedName>
</protein>
<dbReference type="Pfam" id="PF03610">
    <property type="entry name" value="EIIA-man"/>
    <property type="match status" value="1"/>
</dbReference>
<dbReference type="KEGG" id="wma:WM2015_2430"/>
<dbReference type="InterPro" id="IPR004701">
    <property type="entry name" value="PTS_EIIA_man-typ"/>
</dbReference>
<organism evidence="1 2">
    <name type="scientific">Wenzhouxiangella marina</name>
    <dbReference type="NCBI Taxonomy" id="1579979"/>
    <lineage>
        <taxon>Bacteria</taxon>
        <taxon>Pseudomonadati</taxon>
        <taxon>Pseudomonadota</taxon>
        <taxon>Gammaproteobacteria</taxon>
        <taxon>Chromatiales</taxon>
        <taxon>Wenzhouxiangellaceae</taxon>
        <taxon>Wenzhouxiangella</taxon>
    </lineage>
</organism>
<dbReference type="InterPro" id="IPR051471">
    <property type="entry name" value="Bacterial_PTS_sugar_comp"/>
</dbReference>
<dbReference type="Proteomes" id="UP000066624">
    <property type="component" value="Chromosome"/>
</dbReference>
<dbReference type="EMBL" id="CP012154">
    <property type="protein sequence ID" value="AKS42792.1"/>
    <property type="molecule type" value="Genomic_DNA"/>
</dbReference>
<gene>
    <name evidence="1" type="ORF">WM2015_2430</name>
</gene>
<dbReference type="PANTHER" id="PTHR33799">
    <property type="entry name" value="PTS PERMEASE-RELATED-RELATED"/>
    <property type="match status" value="1"/>
</dbReference>
<dbReference type="AlphaFoldDB" id="A0A0K0XYT9"/>
<keyword evidence="2" id="KW-1185">Reference proteome</keyword>
<proteinExistence type="predicted"/>
<accession>A0A0K0XYT9</accession>
<dbReference type="Gene3D" id="3.40.50.510">
    <property type="entry name" value="Phosphotransferase system, mannose-type IIA component"/>
    <property type="match status" value="1"/>
</dbReference>
<evidence type="ECO:0000313" key="2">
    <source>
        <dbReference type="Proteomes" id="UP000066624"/>
    </source>
</evidence>
<dbReference type="STRING" id="1579979.WM2015_2430"/>
<reference evidence="1 2" key="1">
    <citation type="submission" date="2015-07" db="EMBL/GenBank/DDBJ databases">
        <authorList>
            <person name="Noorani M."/>
        </authorList>
    </citation>
    <scope>NUCLEOTIDE SEQUENCE [LARGE SCALE GENOMIC DNA]</scope>
    <source>
        <strain evidence="1 2">KCTC 42284</strain>
    </source>
</reference>